<sequence>MENENANRSRRVIFRLTQDEYVLIQKRFEQSTCRKLSEYIRNCALGKPIVKTIRNRSMDDMMEELIRLRNQLNPLGNNLNQAVKRLHMLTTYHELKSWQIGFEMQRKILTNKIEQIKNSIQKIAELWLQ</sequence>
<gene>
    <name evidence="1" type="ORF">ACFSQ3_08735</name>
</gene>
<dbReference type="Proteomes" id="UP001597393">
    <property type="component" value="Unassembled WGS sequence"/>
</dbReference>
<dbReference type="Pfam" id="PF21983">
    <property type="entry name" value="NikA-like"/>
    <property type="match status" value="1"/>
</dbReference>
<evidence type="ECO:0000313" key="1">
    <source>
        <dbReference type="EMBL" id="MFD2599037.1"/>
    </source>
</evidence>
<comment type="caution">
    <text evidence="1">The sequence shown here is derived from an EMBL/GenBank/DDBJ whole genome shotgun (WGS) entry which is preliminary data.</text>
</comment>
<accession>A0ABW5NJ19</accession>
<name>A0ABW5NJ19_9SPHI</name>
<dbReference type="RefSeq" id="WP_380869166.1">
    <property type="nucleotide sequence ID" value="NZ_JBHUMA010000006.1"/>
</dbReference>
<keyword evidence="2" id="KW-1185">Reference proteome</keyword>
<evidence type="ECO:0000313" key="2">
    <source>
        <dbReference type="Proteomes" id="UP001597393"/>
    </source>
</evidence>
<organism evidence="1 2">
    <name type="scientific">Sphingobacterium corticis</name>
    <dbReference type="NCBI Taxonomy" id="1812823"/>
    <lineage>
        <taxon>Bacteria</taxon>
        <taxon>Pseudomonadati</taxon>
        <taxon>Bacteroidota</taxon>
        <taxon>Sphingobacteriia</taxon>
        <taxon>Sphingobacteriales</taxon>
        <taxon>Sphingobacteriaceae</taxon>
        <taxon>Sphingobacterium</taxon>
    </lineage>
</organism>
<proteinExistence type="predicted"/>
<dbReference type="EMBL" id="JBHUMA010000006">
    <property type="protein sequence ID" value="MFD2599037.1"/>
    <property type="molecule type" value="Genomic_DNA"/>
</dbReference>
<reference evidence="2" key="1">
    <citation type="journal article" date="2019" name="Int. J. Syst. Evol. Microbiol.">
        <title>The Global Catalogue of Microorganisms (GCM) 10K type strain sequencing project: providing services to taxonomists for standard genome sequencing and annotation.</title>
        <authorList>
            <consortium name="The Broad Institute Genomics Platform"/>
            <consortium name="The Broad Institute Genome Sequencing Center for Infectious Disease"/>
            <person name="Wu L."/>
            <person name="Ma J."/>
        </authorList>
    </citation>
    <scope>NUCLEOTIDE SEQUENCE [LARGE SCALE GENOMIC DNA]</scope>
    <source>
        <strain evidence="2">KCTC 42248</strain>
    </source>
</reference>
<protein>
    <submittedName>
        <fullName evidence="1">Plasmid mobilization relaxosome protein MobC</fullName>
    </submittedName>
</protein>
<dbReference type="InterPro" id="IPR053842">
    <property type="entry name" value="NikA-like"/>
</dbReference>